<evidence type="ECO:0000256" key="7">
    <source>
        <dbReference type="RuleBase" id="RU363032"/>
    </source>
</evidence>
<keyword evidence="3" id="KW-1003">Cell membrane</keyword>
<feature type="transmembrane region" description="Helical" evidence="7">
    <location>
        <begin position="79"/>
        <end position="98"/>
    </location>
</feature>
<dbReference type="Gene3D" id="1.10.3720.10">
    <property type="entry name" value="MetI-like"/>
    <property type="match status" value="1"/>
</dbReference>
<evidence type="ECO:0000313" key="9">
    <source>
        <dbReference type="EMBL" id="REK76355.1"/>
    </source>
</evidence>
<proteinExistence type="inferred from homology"/>
<dbReference type="PANTHER" id="PTHR43744">
    <property type="entry name" value="ABC TRANSPORTER PERMEASE PROTEIN MG189-RELATED-RELATED"/>
    <property type="match status" value="1"/>
</dbReference>
<reference evidence="9 10" key="1">
    <citation type="submission" date="2018-08" db="EMBL/GenBank/DDBJ databases">
        <title>Paenibacillus sp. M4BSY-1, whole genome shotgun sequence.</title>
        <authorList>
            <person name="Tuo L."/>
        </authorList>
    </citation>
    <scope>NUCLEOTIDE SEQUENCE [LARGE SCALE GENOMIC DNA]</scope>
    <source>
        <strain evidence="9 10">M4BSY-1</strain>
    </source>
</reference>
<keyword evidence="6 7" id="KW-0472">Membrane</keyword>
<dbReference type="EMBL" id="QUBQ01000001">
    <property type="protein sequence ID" value="REK76355.1"/>
    <property type="molecule type" value="Genomic_DNA"/>
</dbReference>
<keyword evidence="10" id="KW-1185">Reference proteome</keyword>
<keyword evidence="4 7" id="KW-0812">Transmembrane</keyword>
<comment type="caution">
    <text evidence="9">The sequence shown here is derived from an EMBL/GenBank/DDBJ whole genome shotgun (WGS) entry which is preliminary data.</text>
</comment>
<feature type="transmembrane region" description="Helical" evidence="7">
    <location>
        <begin position="110"/>
        <end position="129"/>
    </location>
</feature>
<evidence type="ECO:0000256" key="2">
    <source>
        <dbReference type="ARBA" id="ARBA00022448"/>
    </source>
</evidence>
<evidence type="ECO:0000256" key="3">
    <source>
        <dbReference type="ARBA" id="ARBA00022475"/>
    </source>
</evidence>
<keyword evidence="5 7" id="KW-1133">Transmembrane helix</keyword>
<protein>
    <submittedName>
        <fullName evidence="9">Carbohydrate ABC transporter permease</fullName>
    </submittedName>
</protein>
<gene>
    <name evidence="9" type="ORF">DX130_04745</name>
</gene>
<dbReference type="InterPro" id="IPR000515">
    <property type="entry name" value="MetI-like"/>
</dbReference>
<evidence type="ECO:0000256" key="6">
    <source>
        <dbReference type="ARBA" id="ARBA00023136"/>
    </source>
</evidence>
<evidence type="ECO:0000256" key="1">
    <source>
        <dbReference type="ARBA" id="ARBA00004651"/>
    </source>
</evidence>
<comment type="subcellular location">
    <subcellularLocation>
        <location evidence="1 7">Cell membrane</location>
        <topology evidence="1 7">Multi-pass membrane protein</topology>
    </subcellularLocation>
</comment>
<evidence type="ECO:0000256" key="5">
    <source>
        <dbReference type="ARBA" id="ARBA00022989"/>
    </source>
</evidence>
<accession>A0A371PK99</accession>
<dbReference type="InterPro" id="IPR035906">
    <property type="entry name" value="MetI-like_sf"/>
</dbReference>
<feature type="transmembrane region" description="Helical" evidence="7">
    <location>
        <begin position="141"/>
        <end position="162"/>
    </location>
</feature>
<comment type="similarity">
    <text evidence="7">Belongs to the binding-protein-dependent transport system permease family.</text>
</comment>
<keyword evidence="2 7" id="KW-0813">Transport</keyword>
<evidence type="ECO:0000259" key="8">
    <source>
        <dbReference type="PROSITE" id="PS50928"/>
    </source>
</evidence>
<name>A0A371PK99_9BACL</name>
<dbReference type="CDD" id="cd06261">
    <property type="entry name" value="TM_PBP2"/>
    <property type="match status" value="1"/>
</dbReference>
<dbReference type="GO" id="GO:0055085">
    <property type="term" value="P:transmembrane transport"/>
    <property type="evidence" value="ECO:0007669"/>
    <property type="project" value="InterPro"/>
</dbReference>
<dbReference type="RefSeq" id="WP_116043249.1">
    <property type="nucleotide sequence ID" value="NZ_QUBQ01000001.1"/>
</dbReference>
<dbReference type="OrthoDB" id="9810086at2"/>
<dbReference type="GO" id="GO:0005886">
    <property type="term" value="C:plasma membrane"/>
    <property type="evidence" value="ECO:0007669"/>
    <property type="project" value="UniProtKB-SubCell"/>
</dbReference>
<evidence type="ECO:0000256" key="4">
    <source>
        <dbReference type="ARBA" id="ARBA00022692"/>
    </source>
</evidence>
<dbReference type="Pfam" id="PF00528">
    <property type="entry name" value="BPD_transp_1"/>
    <property type="match status" value="1"/>
</dbReference>
<organism evidence="9 10">
    <name type="scientific">Paenibacillus paeoniae</name>
    <dbReference type="NCBI Taxonomy" id="2292705"/>
    <lineage>
        <taxon>Bacteria</taxon>
        <taxon>Bacillati</taxon>
        <taxon>Bacillota</taxon>
        <taxon>Bacilli</taxon>
        <taxon>Bacillales</taxon>
        <taxon>Paenibacillaceae</taxon>
        <taxon>Paenibacillus</taxon>
    </lineage>
</organism>
<feature type="transmembrane region" description="Helical" evidence="7">
    <location>
        <begin position="228"/>
        <end position="247"/>
    </location>
</feature>
<dbReference type="SUPFAM" id="SSF161098">
    <property type="entry name" value="MetI-like"/>
    <property type="match status" value="1"/>
</dbReference>
<dbReference type="PROSITE" id="PS50928">
    <property type="entry name" value="ABC_TM1"/>
    <property type="match status" value="1"/>
</dbReference>
<feature type="domain" description="ABC transmembrane type-1" evidence="8">
    <location>
        <begin position="75"/>
        <end position="275"/>
    </location>
</feature>
<evidence type="ECO:0000313" key="10">
    <source>
        <dbReference type="Proteomes" id="UP000261905"/>
    </source>
</evidence>
<dbReference type="PANTHER" id="PTHR43744:SF9">
    <property type="entry name" value="POLYGALACTURONAN_RHAMNOGALACTURONAN TRANSPORT SYSTEM PERMEASE PROTEIN YTCP"/>
    <property type="match status" value="1"/>
</dbReference>
<feature type="transmembrane region" description="Helical" evidence="7">
    <location>
        <begin position="12"/>
        <end position="32"/>
    </location>
</feature>
<feature type="transmembrane region" description="Helical" evidence="7">
    <location>
        <begin position="259"/>
        <end position="278"/>
    </location>
</feature>
<sequence length="293" mass="32517">MLYRKTKGYRVFMIFNFCLLSLVMLAIAFPFIHLISISFSESAAILGGRVVVWPIGFNIDAYLRIFDHPTILQGFKNSIFQTLLGTSIGLFMTIICAYPLSKTFLKGRKAFVLIVMFTMFFSGGLIPTYLVVKSVGLIDTIWAVVIPFCITPYYLLLMMTFFQGIPESLEEAAMVDGLNPMQILFKIVIPLSKPVIAAITMFLIVYYWNNWFNSMIYLNSSDMHPVMMIVRNIVAGADLASMGSGIGQNDLTTLSSASLKAAVIMVTTIPVVCVFPFAQKHFAKGVMLGAVKG</sequence>
<feature type="transmembrane region" description="Helical" evidence="7">
    <location>
        <begin position="183"/>
        <end position="208"/>
    </location>
</feature>
<dbReference type="Proteomes" id="UP000261905">
    <property type="component" value="Unassembled WGS sequence"/>
</dbReference>
<dbReference type="AlphaFoldDB" id="A0A371PK99"/>